<sequence length="443" mass="48793">METVPLLLVGEIIVDFTTARPGADCKLRLGGIVHAARGLWASGMPYAVAAVCPRYLLNQARNFLKIHGCVDFIWLGEVMGAPNVIVIGDATEVSHQGYQDLLREEKAVEIQDVANSLRIYKEVLVFPGSFDLASVKGFFSHEARYSFDIAYDAEDFSVLEGFVGHINAVIISTSSPLFLSKGSDDIEPMLEDVRRLDPEVFLLKENRGGSRIFNIRTGESDHVPAQLSSTVNSVGVGDVYSAVMVGFGAGQWKEAAWRGAMAATAYSQTTYPDDFQRDVLRNRKLSFEELRDLGGTVLPWHARPHFPLYLAAPDFSYVEKPEVDRAVDALHYHNFVVRRPIEENGELPLGSDPALLQHTFRSDIALLDECKAVFAVPLARDPGTLVEMGIAIARDQPVITFDPRNENNNTMVSGGSATYSNDLDTCLNGLFVAISKLWVKSQP</sequence>
<proteinExistence type="predicted"/>
<gene>
    <name evidence="1" type="ORF">BMW22_02590</name>
</gene>
<dbReference type="SUPFAM" id="SSF52309">
    <property type="entry name" value="N-(deoxy)ribosyltransferase-like"/>
    <property type="match status" value="1"/>
</dbReference>
<dbReference type="Gene3D" id="3.40.50.450">
    <property type="match status" value="1"/>
</dbReference>
<dbReference type="RefSeq" id="WP_155773337.1">
    <property type="nucleotide sequence ID" value="NZ_CP018228.1"/>
</dbReference>
<evidence type="ECO:0000313" key="1">
    <source>
        <dbReference type="EMBL" id="API50669.1"/>
    </source>
</evidence>
<accession>A0A1L3Z4S5</accession>
<dbReference type="GO" id="GO:0016301">
    <property type="term" value="F:kinase activity"/>
    <property type="evidence" value="ECO:0007669"/>
    <property type="project" value="UniProtKB-KW"/>
</dbReference>
<reference evidence="1 2" key="1">
    <citation type="submission" date="2016-11" db="EMBL/GenBank/DDBJ databases">
        <title>Rhizobium leguminosarum bv. viciae strain Vaf12 isolated from Vavilovia formosa root nodules from Russia, Dagestan.</title>
        <authorList>
            <person name="Kimeklis A."/>
        </authorList>
    </citation>
    <scope>NUCLEOTIDE SEQUENCE [LARGE SCALE GENOMIC DNA]</scope>
    <source>
        <strain evidence="1 2">Vaf-108</strain>
    </source>
</reference>
<dbReference type="Proteomes" id="UP000183050">
    <property type="component" value="Chromosome"/>
</dbReference>
<protein>
    <submittedName>
        <fullName evidence="1">Sugar kinase</fullName>
    </submittedName>
</protein>
<dbReference type="AlphaFoldDB" id="A0A1L3Z4S5"/>
<evidence type="ECO:0000313" key="2">
    <source>
        <dbReference type="Proteomes" id="UP000183050"/>
    </source>
</evidence>
<dbReference type="Gene3D" id="3.40.1190.20">
    <property type="match status" value="1"/>
</dbReference>
<dbReference type="EMBL" id="CP018228">
    <property type="protein sequence ID" value="API50669.1"/>
    <property type="molecule type" value="Genomic_DNA"/>
</dbReference>
<name>A0A1L3Z4S5_RHILE</name>
<keyword evidence="1" id="KW-0808">Transferase</keyword>
<organism evidence="1 2">
    <name type="scientific">Rhizobium leguminosarum</name>
    <dbReference type="NCBI Taxonomy" id="384"/>
    <lineage>
        <taxon>Bacteria</taxon>
        <taxon>Pseudomonadati</taxon>
        <taxon>Pseudomonadota</taxon>
        <taxon>Alphaproteobacteria</taxon>
        <taxon>Hyphomicrobiales</taxon>
        <taxon>Rhizobiaceae</taxon>
        <taxon>Rhizobium/Agrobacterium group</taxon>
        <taxon>Rhizobium</taxon>
    </lineage>
</organism>
<dbReference type="Pfam" id="PF05014">
    <property type="entry name" value="Nuc_deoxyrib_tr"/>
    <property type="match status" value="1"/>
</dbReference>
<dbReference type="InterPro" id="IPR007710">
    <property type="entry name" value="Nucleoside_deoxyribTrfase"/>
</dbReference>
<dbReference type="SUPFAM" id="SSF53613">
    <property type="entry name" value="Ribokinase-like"/>
    <property type="match status" value="1"/>
</dbReference>
<dbReference type="InterPro" id="IPR029056">
    <property type="entry name" value="Ribokinase-like"/>
</dbReference>
<keyword evidence="1" id="KW-0418">Kinase</keyword>